<sequence length="59" mass="6461">MPSELSYPKGGEEQLQETADAISSKLDTLNQLPEDHAQDTQQDGTGEYVEGFDPGTMPY</sequence>
<evidence type="ECO:0000313" key="3">
    <source>
        <dbReference type="EMBL" id="QPC62911.1"/>
    </source>
</evidence>
<keyword evidence="4" id="KW-1185">Reference proteome</keyword>
<dbReference type="EMBL" id="CP064748">
    <property type="protein sequence ID" value="QPC62911.1"/>
    <property type="molecule type" value="Genomic_DNA"/>
</dbReference>
<organism evidence="2 4">
    <name type="scientific">Fusarium culmorum</name>
    <dbReference type="NCBI Taxonomy" id="5516"/>
    <lineage>
        <taxon>Eukaryota</taxon>
        <taxon>Fungi</taxon>
        <taxon>Dikarya</taxon>
        <taxon>Ascomycota</taxon>
        <taxon>Pezizomycotina</taxon>
        <taxon>Sordariomycetes</taxon>
        <taxon>Hypocreomycetidae</taxon>
        <taxon>Hypocreales</taxon>
        <taxon>Nectriaceae</taxon>
        <taxon>Fusarium</taxon>
    </lineage>
</organism>
<dbReference type="Proteomes" id="UP000663297">
    <property type="component" value="Chromosome 2"/>
</dbReference>
<evidence type="ECO:0000256" key="1">
    <source>
        <dbReference type="SAM" id="MobiDB-lite"/>
    </source>
</evidence>
<reference evidence="2 4" key="1">
    <citation type="submission" date="2018-02" db="EMBL/GenBank/DDBJ databases">
        <title>Fusarium culmorum secondary metabolites in fungal-bacterial-plant interactions.</title>
        <authorList>
            <person name="Schmidt R."/>
        </authorList>
    </citation>
    <scope>NUCLEOTIDE SEQUENCE [LARGE SCALE GENOMIC DNA]</scope>
    <source>
        <strain evidence="2 4">PV</strain>
    </source>
</reference>
<accession>A0A2T4GG23</accession>
<reference evidence="3" key="2">
    <citation type="submission" date="2020-11" db="EMBL/GenBank/DDBJ databases">
        <title>The chromosome-scale genome resource for two endophytic Fusarium species: F. culmorum and F. pseudograminearum.</title>
        <authorList>
            <person name="Yuan Z."/>
        </authorList>
    </citation>
    <scope>NUCLEOTIDE SEQUENCE</scope>
    <source>
        <strain evidence="3">Class2-1B</strain>
    </source>
</reference>
<protein>
    <submittedName>
        <fullName evidence="2">Uncharacterized protein</fullName>
    </submittedName>
</protein>
<dbReference type="Proteomes" id="UP000241587">
    <property type="component" value="Unassembled WGS sequence"/>
</dbReference>
<evidence type="ECO:0000313" key="2">
    <source>
        <dbReference type="EMBL" id="PTD02491.1"/>
    </source>
</evidence>
<gene>
    <name evidence="2" type="ORF">FCULG_00012863</name>
    <name evidence="3" type="ORF">HYE67_005142</name>
</gene>
<dbReference type="AlphaFoldDB" id="A0A2T4GG23"/>
<dbReference type="EMBL" id="PVEM01000021">
    <property type="protein sequence ID" value="PTD02491.1"/>
    <property type="molecule type" value="Genomic_DNA"/>
</dbReference>
<name>A0A2T4GG23_FUSCU</name>
<feature type="region of interest" description="Disordered" evidence="1">
    <location>
        <begin position="1"/>
        <end position="59"/>
    </location>
</feature>
<proteinExistence type="predicted"/>
<evidence type="ECO:0000313" key="4">
    <source>
        <dbReference type="Proteomes" id="UP000241587"/>
    </source>
</evidence>